<organism evidence="1 2">
    <name type="scientific">Holothuria leucospilota</name>
    <name type="common">Black long sea cucumber</name>
    <name type="synonym">Mertensiothuria leucospilota</name>
    <dbReference type="NCBI Taxonomy" id="206669"/>
    <lineage>
        <taxon>Eukaryota</taxon>
        <taxon>Metazoa</taxon>
        <taxon>Echinodermata</taxon>
        <taxon>Eleutherozoa</taxon>
        <taxon>Echinozoa</taxon>
        <taxon>Holothuroidea</taxon>
        <taxon>Aspidochirotacea</taxon>
        <taxon>Aspidochirotida</taxon>
        <taxon>Holothuriidae</taxon>
        <taxon>Holothuria</taxon>
    </lineage>
</organism>
<gene>
    <name evidence="1" type="ORF">HOLleu_29272</name>
</gene>
<dbReference type="Proteomes" id="UP001152320">
    <property type="component" value="Chromosome 14"/>
</dbReference>
<keyword evidence="2" id="KW-1185">Reference proteome</keyword>
<dbReference type="EMBL" id="JAIZAY010000014">
    <property type="protein sequence ID" value="KAJ8029787.1"/>
    <property type="molecule type" value="Genomic_DNA"/>
</dbReference>
<protein>
    <submittedName>
        <fullName evidence="1">Uncharacterized protein</fullName>
    </submittedName>
</protein>
<evidence type="ECO:0000313" key="1">
    <source>
        <dbReference type="EMBL" id="KAJ8029787.1"/>
    </source>
</evidence>
<sequence length="127" mass="15106">MKPEGKDSLQPTKPIQHLNWYTEQQRDDVLRHVVGLKTQSRRPTQNYRGQENNETTAWLPECSRLHLGEKNELRRKQRPETRLPCPNSFVQESIRNCMHDNNGYIRAGKIILKWQREILLDTHGDRH</sequence>
<name>A0A9Q1GZE1_HOLLE</name>
<evidence type="ECO:0000313" key="2">
    <source>
        <dbReference type="Proteomes" id="UP001152320"/>
    </source>
</evidence>
<dbReference type="AlphaFoldDB" id="A0A9Q1GZE1"/>
<reference evidence="1" key="1">
    <citation type="submission" date="2021-10" db="EMBL/GenBank/DDBJ databases">
        <title>Tropical sea cucumber genome reveals ecological adaptation and Cuvierian tubules defense mechanism.</title>
        <authorList>
            <person name="Chen T."/>
        </authorList>
    </citation>
    <scope>NUCLEOTIDE SEQUENCE</scope>
    <source>
        <strain evidence="1">Nanhai2018</strain>
        <tissue evidence="1">Muscle</tissue>
    </source>
</reference>
<comment type="caution">
    <text evidence="1">The sequence shown here is derived from an EMBL/GenBank/DDBJ whole genome shotgun (WGS) entry which is preliminary data.</text>
</comment>
<accession>A0A9Q1GZE1</accession>
<proteinExistence type="predicted"/>